<evidence type="ECO:0000256" key="4">
    <source>
        <dbReference type="ARBA" id="ARBA00022729"/>
    </source>
</evidence>
<dbReference type="PANTHER" id="PTHR31145">
    <property type="entry name" value="INTEGRAL MEMBRANE PROTEIN (AFU_ORTHOLOGUE AFUA_7G01610)"/>
    <property type="match status" value="1"/>
</dbReference>
<evidence type="ECO:0000256" key="7">
    <source>
        <dbReference type="SAM" id="MobiDB-lite"/>
    </source>
</evidence>
<evidence type="ECO:0000256" key="1">
    <source>
        <dbReference type="ARBA" id="ARBA00004141"/>
    </source>
</evidence>
<dbReference type="InterPro" id="IPR010308">
    <property type="entry name" value="TRP_C"/>
</dbReference>
<dbReference type="GO" id="GO:0055085">
    <property type="term" value="P:transmembrane transport"/>
    <property type="evidence" value="ECO:0007669"/>
    <property type="project" value="TreeGrafter"/>
</dbReference>
<dbReference type="AlphaFoldDB" id="A0A2T4BCI1"/>
<comment type="similarity">
    <text evidence="2">Belongs to the transient receptor potential (TRP) ion channel family.</text>
</comment>
<dbReference type="Pfam" id="PF06011">
    <property type="entry name" value="TRP"/>
    <property type="match status" value="1"/>
</dbReference>
<feature type="domain" description="ML-like" evidence="9">
    <location>
        <begin position="10"/>
        <end position="151"/>
    </location>
</feature>
<dbReference type="SMART" id="SM01320">
    <property type="entry name" value="TRP_N"/>
    <property type="match status" value="1"/>
</dbReference>
<feature type="transmembrane region" description="Helical" evidence="8">
    <location>
        <begin position="324"/>
        <end position="353"/>
    </location>
</feature>
<dbReference type="InterPro" id="IPR040241">
    <property type="entry name" value="TRP_Flc/Pkd2-like"/>
</dbReference>
<dbReference type="GO" id="GO:0009272">
    <property type="term" value="P:fungal-type cell wall biogenesis"/>
    <property type="evidence" value="ECO:0007669"/>
    <property type="project" value="TreeGrafter"/>
</dbReference>
<evidence type="ECO:0000256" key="8">
    <source>
        <dbReference type="SAM" id="Phobius"/>
    </source>
</evidence>
<evidence type="ECO:0000256" key="3">
    <source>
        <dbReference type="ARBA" id="ARBA00022692"/>
    </source>
</evidence>
<feature type="transmembrane region" description="Helical" evidence="8">
    <location>
        <begin position="465"/>
        <end position="485"/>
    </location>
</feature>
<evidence type="ECO:0000313" key="11">
    <source>
        <dbReference type="Proteomes" id="UP000241546"/>
    </source>
</evidence>
<dbReference type="EMBL" id="KZ680212">
    <property type="protein sequence ID" value="PTB66988.1"/>
    <property type="molecule type" value="Genomic_DNA"/>
</dbReference>
<dbReference type="GeneID" id="36606562"/>
<evidence type="ECO:0000259" key="9">
    <source>
        <dbReference type="SMART" id="SM01320"/>
    </source>
</evidence>
<feature type="transmembrane region" description="Helical" evidence="8">
    <location>
        <begin position="491"/>
        <end position="509"/>
    </location>
</feature>
<evidence type="ECO:0000256" key="6">
    <source>
        <dbReference type="ARBA" id="ARBA00023136"/>
    </source>
</evidence>
<evidence type="ECO:0000256" key="2">
    <source>
        <dbReference type="ARBA" id="ARBA00010642"/>
    </source>
</evidence>
<dbReference type="OrthoDB" id="2115177at2759"/>
<evidence type="ECO:0000313" key="10">
    <source>
        <dbReference type="EMBL" id="PTB66988.1"/>
    </source>
</evidence>
<proteinExistence type="inferred from homology"/>
<sequence>MLMTGVMGDQVLTTTGFIDCGSMPSITINQLSMTYDNDAQLITFDIEGTSTNSENVTATLDVTAYGISAFTNTFNPCDPETLVEQLCPLPKGNFVAKGSQKVPPQYASMIPSIAFSVPDIAANAVMKLNTVNDNSMVACIQAQITNGKTTYVPAVSYVAAGIAGVSLVASGVSAVGSALSGGAAGSGVGVATVGPSFTDVAGWFQGMAMSGMLSVNYPPIYQNFAKNFAFSVGLIPWNGLLTSIDDFRAKTGGNLTEDSVAYLRNMTLALQQMQASSNVTEVSVSRLLRRDDVSLTETEEDKLSHTISGIKNFAESLSVPKSDMFMTAFLIVAIVIASVVMVLLLVKVILEFWSLYGKFPESLSGFRKHYWRSIARTLTTLILLLYGIWVLYCVFQFTLGDSWAAKLLAGLSLGIFTGVLMFFGFKIWSTARRLKAQNGDAAKLYEDKQNWLKYSMFYEAYQKSYWWLFMPVILYTFIKGCLVAAGDGHGMVQTVISLILELAMLGLLVATRPFERRSSNIINIFIAIVRVLSVVCVFVFVEEFNVQQTTQTVMGVVMIAIQSTLTVALALLVAWNAINASIKMNPHRKRRKEMEKLRGDMDDLTPLDARNSLLIKRGDLEASYVADHEENLPPYSKGGDRYYAPSIPESTDRQDEKAGFAPHPMYRDLTANRQHGDYNSSAGGDGVNPHEFVSDKKYSEYR</sequence>
<dbReference type="RefSeq" id="XP_024750308.1">
    <property type="nucleotide sequence ID" value="XM_024898444.1"/>
</dbReference>
<keyword evidence="11" id="KW-1185">Reference proteome</keyword>
<feature type="transmembrane region" description="Helical" evidence="8">
    <location>
        <begin position="403"/>
        <end position="425"/>
    </location>
</feature>
<comment type="subcellular location">
    <subcellularLocation>
        <location evidence="1">Membrane</location>
        <topology evidence="1">Multi-pass membrane protein</topology>
    </subcellularLocation>
</comment>
<accession>A0A2T4BCI1</accession>
<name>A0A2T4BCI1_9HYPO</name>
<keyword evidence="5 8" id="KW-1133">Transmembrane helix</keyword>
<evidence type="ECO:0000256" key="5">
    <source>
        <dbReference type="ARBA" id="ARBA00022989"/>
    </source>
</evidence>
<organism evidence="10 11">
    <name type="scientific">Trichoderma citrinoviride</name>
    <dbReference type="NCBI Taxonomy" id="58853"/>
    <lineage>
        <taxon>Eukaryota</taxon>
        <taxon>Fungi</taxon>
        <taxon>Dikarya</taxon>
        <taxon>Ascomycota</taxon>
        <taxon>Pezizomycotina</taxon>
        <taxon>Sordariomycetes</taxon>
        <taxon>Hypocreomycetidae</taxon>
        <taxon>Hypocreales</taxon>
        <taxon>Hypocreaceae</taxon>
        <taxon>Trichoderma</taxon>
    </lineage>
</organism>
<feature type="transmembrane region" description="Helical" evidence="8">
    <location>
        <begin position="374"/>
        <end position="397"/>
    </location>
</feature>
<dbReference type="Pfam" id="PF14558">
    <property type="entry name" value="TRP_N"/>
    <property type="match status" value="1"/>
</dbReference>
<dbReference type="InterPro" id="IPR032800">
    <property type="entry name" value="TRP_N"/>
</dbReference>
<reference evidence="11" key="1">
    <citation type="submission" date="2016-07" db="EMBL/GenBank/DDBJ databases">
        <title>Multiple horizontal gene transfer events from other fungi enriched the ability of initially mycotrophic Trichoderma (Ascomycota) to feed on dead plant biomass.</title>
        <authorList>
            <consortium name="DOE Joint Genome Institute"/>
            <person name="Atanasova L."/>
            <person name="Chenthamara K."/>
            <person name="Zhang J."/>
            <person name="Grujic M."/>
            <person name="Henrissat B."/>
            <person name="Kuo A."/>
            <person name="Aerts A."/>
            <person name="Salamov A."/>
            <person name="Lipzen A."/>
            <person name="Labutti K."/>
            <person name="Barry K."/>
            <person name="Miao Y."/>
            <person name="Rahimi M.J."/>
            <person name="Shen Q."/>
            <person name="Grigoriev I.V."/>
            <person name="Kubicek C.P."/>
            <person name="Druzhinina I.S."/>
        </authorList>
    </citation>
    <scope>NUCLEOTIDE SEQUENCE [LARGE SCALE GENOMIC DNA]</scope>
    <source>
        <strain evidence="11">TUCIM 6016</strain>
    </source>
</reference>
<dbReference type="GO" id="GO:0016020">
    <property type="term" value="C:membrane"/>
    <property type="evidence" value="ECO:0007669"/>
    <property type="project" value="UniProtKB-SubCell"/>
</dbReference>
<feature type="transmembrane region" description="Helical" evidence="8">
    <location>
        <begin position="521"/>
        <end position="541"/>
    </location>
</feature>
<protein>
    <submittedName>
        <fullName evidence="10">TRP-domain-containing protein</fullName>
    </submittedName>
</protein>
<feature type="region of interest" description="Disordered" evidence="7">
    <location>
        <begin position="630"/>
        <end position="702"/>
    </location>
</feature>
<feature type="compositionally biased region" description="Polar residues" evidence="7">
    <location>
        <begin position="671"/>
        <end position="682"/>
    </location>
</feature>
<gene>
    <name evidence="10" type="ORF">BBK36DRAFT_65608</name>
</gene>
<feature type="transmembrane region" description="Helical" evidence="8">
    <location>
        <begin position="553"/>
        <end position="582"/>
    </location>
</feature>
<dbReference type="Proteomes" id="UP000241546">
    <property type="component" value="Unassembled WGS sequence"/>
</dbReference>
<keyword evidence="6 8" id="KW-0472">Membrane</keyword>
<keyword evidence="3 8" id="KW-0812">Transmembrane</keyword>
<keyword evidence="4" id="KW-0732">Signal</keyword>
<feature type="compositionally biased region" description="Basic and acidic residues" evidence="7">
    <location>
        <begin position="692"/>
        <end position="702"/>
    </location>
</feature>
<dbReference type="PANTHER" id="PTHR31145:SF5">
    <property type="entry name" value="DUF907 DOMAIN PROTEIN (AFU_ORTHOLOGUE AFUA_2G06100)"/>
    <property type="match status" value="1"/>
</dbReference>